<dbReference type="InterPro" id="IPR036513">
    <property type="entry name" value="STAS_dom_sf"/>
</dbReference>
<dbReference type="PANTHER" id="PTHR33495:SF2">
    <property type="entry name" value="ANTI-SIGMA FACTOR ANTAGONIST TM_1081-RELATED"/>
    <property type="match status" value="1"/>
</dbReference>
<evidence type="ECO:0000259" key="1">
    <source>
        <dbReference type="PROSITE" id="PS50801"/>
    </source>
</evidence>
<protein>
    <recommendedName>
        <fullName evidence="1">STAS domain-containing protein</fullName>
    </recommendedName>
</protein>
<accession>A0ABP4ZTL9</accession>
<evidence type="ECO:0000313" key="3">
    <source>
        <dbReference type="Proteomes" id="UP001501094"/>
    </source>
</evidence>
<gene>
    <name evidence="2" type="ORF">GCM10009751_26700</name>
</gene>
<feature type="domain" description="STAS" evidence="1">
    <location>
        <begin position="11"/>
        <end position="118"/>
    </location>
</feature>
<evidence type="ECO:0000313" key="2">
    <source>
        <dbReference type="EMBL" id="GAA1867157.1"/>
    </source>
</evidence>
<dbReference type="PROSITE" id="PS50801">
    <property type="entry name" value="STAS"/>
    <property type="match status" value="1"/>
</dbReference>
<dbReference type="CDD" id="cd07043">
    <property type="entry name" value="STAS_anti-anti-sigma_factors"/>
    <property type="match status" value="1"/>
</dbReference>
<proteinExistence type="predicted"/>
<dbReference type="InterPro" id="IPR002645">
    <property type="entry name" value="STAS_dom"/>
</dbReference>
<dbReference type="RefSeq" id="WP_344103662.1">
    <property type="nucleotide sequence ID" value="NZ_BAAANL010000005.1"/>
</dbReference>
<sequence length="118" mass="12636">MNNQNQTLGVGSILVEENPDSTVIKMSGEIDIAMRGETGAALQQVLERSRPVVVDTSDVTFMDSTGATFLAQLRMFGSEDGICVSLAEPSRAVRIVLEMLGVDAMFRDATALERVATA</sequence>
<dbReference type="Proteomes" id="UP001501094">
    <property type="component" value="Unassembled WGS sequence"/>
</dbReference>
<dbReference type="EMBL" id="BAAANL010000005">
    <property type="protein sequence ID" value="GAA1867157.1"/>
    <property type="molecule type" value="Genomic_DNA"/>
</dbReference>
<keyword evidence="3" id="KW-1185">Reference proteome</keyword>
<comment type="caution">
    <text evidence="2">The sequence shown here is derived from an EMBL/GenBank/DDBJ whole genome shotgun (WGS) entry which is preliminary data.</text>
</comment>
<reference evidence="3" key="1">
    <citation type="journal article" date="2019" name="Int. J. Syst. Evol. Microbiol.">
        <title>The Global Catalogue of Microorganisms (GCM) 10K type strain sequencing project: providing services to taxonomists for standard genome sequencing and annotation.</title>
        <authorList>
            <consortium name="The Broad Institute Genomics Platform"/>
            <consortium name="The Broad Institute Genome Sequencing Center for Infectious Disease"/>
            <person name="Wu L."/>
            <person name="Ma J."/>
        </authorList>
    </citation>
    <scope>NUCLEOTIDE SEQUENCE [LARGE SCALE GENOMIC DNA]</scope>
    <source>
        <strain evidence="3">JCM 14326</strain>
    </source>
</reference>
<dbReference type="SUPFAM" id="SSF52091">
    <property type="entry name" value="SpoIIaa-like"/>
    <property type="match status" value="1"/>
</dbReference>
<organism evidence="2 3">
    <name type="scientific">Myceligenerans crystallogenes</name>
    <dbReference type="NCBI Taxonomy" id="316335"/>
    <lineage>
        <taxon>Bacteria</taxon>
        <taxon>Bacillati</taxon>
        <taxon>Actinomycetota</taxon>
        <taxon>Actinomycetes</taxon>
        <taxon>Micrococcales</taxon>
        <taxon>Promicromonosporaceae</taxon>
        <taxon>Myceligenerans</taxon>
    </lineage>
</organism>
<name>A0ABP4ZTL9_9MICO</name>
<dbReference type="Pfam" id="PF01740">
    <property type="entry name" value="STAS"/>
    <property type="match status" value="1"/>
</dbReference>
<dbReference type="Gene3D" id="3.30.750.24">
    <property type="entry name" value="STAS domain"/>
    <property type="match status" value="1"/>
</dbReference>
<dbReference type="PANTHER" id="PTHR33495">
    <property type="entry name" value="ANTI-SIGMA FACTOR ANTAGONIST TM_1081-RELATED-RELATED"/>
    <property type="match status" value="1"/>
</dbReference>